<organism evidence="1 2">
    <name type="scientific">Sphingomonas qilianensis</name>
    <dbReference type="NCBI Taxonomy" id="1736690"/>
    <lineage>
        <taxon>Bacteria</taxon>
        <taxon>Pseudomonadati</taxon>
        <taxon>Pseudomonadota</taxon>
        <taxon>Alphaproteobacteria</taxon>
        <taxon>Sphingomonadales</taxon>
        <taxon>Sphingomonadaceae</taxon>
        <taxon>Sphingomonas</taxon>
    </lineage>
</organism>
<sequence length="321" mass="36307">MTEDEAAITFYNLMNTHMNARLDLLKKNRRKVAHYTTAENAMNIITGKSIWLRNSALMNDFSEIKYGKERLVDALKRQMAEIDTILGGAHHQLATEIINWLVEVEEPINTHTYLTSFAEHSENDFLGKLSMWRAYGGPVAGVAIVFNTDVFESEEVGQALNAFMYPVLYGQAEFDRHFDQIVANLRSHGDLLEQLPRARVKSVLFHTFQDLVLTTKHPGFAEEEEWRVIFAPPLFGPAHMDKGIHTIAGIPQVVHKIKLGDQSPINLPELELDRLVHRVVVGPCQYPQQVAYALDTALQAAGVKNSRDRILISDIPLRQRG</sequence>
<name>A0ABU9XWB0_9SPHN</name>
<proteinExistence type="predicted"/>
<keyword evidence="2" id="KW-1185">Reference proteome</keyword>
<evidence type="ECO:0000313" key="1">
    <source>
        <dbReference type="EMBL" id="MEN2787850.1"/>
    </source>
</evidence>
<dbReference type="Proteomes" id="UP001404104">
    <property type="component" value="Unassembled WGS sequence"/>
</dbReference>
<dbReference type="EMBL" id="JBDIMF010000008">
    <property type="protein sequence ID" value="MEN2787850.1"/>
    <property type="molecule type" value="Genomic_DNA"/>
</dbReference>
<gene>
    <name evidence="1" type="ORF">ABC969_15660</name>
</gene>
<protein>
    <submittedName>
        <fullName evidence="1">DUF2971 domain-containing protein</fullName>
    </submittedName>
</protein>
<reference evidence="1 2" key="1">
    <citation type="submission" date="2024-05" db="EMBL/GenBank/DDBJ databases">
        <authorList>
            <person name="Liu Q."/>
            <person name="Xin Y.-H."/>
        </authorList>
    </citation>
    <scope>NUCLEOTIDE SEQUENCE [LARGE SCALE GENOMIC DNA]</scope>
    <source>
        <strain evidence="1 2">CGMCC 1.15349</strain>
    </source>
</reference>
<evidence type="ECO:0000313" key="2">
    <source>
        <dbReference type="Proteomes" id="UP001404104"/>
    </source>
</evidence>
<dbReference type="Pfam" id="PF11185">
    <property type="entry name" value="DUF2971"/>
    <property type="match status" value="1"/>
</dbReference>
<accession>A0ABU9XWB0</accession>
<dbReference type="InterPro" id="IPR021352">
    <property type="entry name" value="DUF2971"/>
</dbReference>
<dbReference type="RefSeq" id="WP_345866102.1">
    <property type="nucleotide sequence ID" value="NZ_JBDIMF010000008.1"/>
</dbReference>
<comment type="caution">
    <text evidence="1">The sequence shown here is derived from an EMBL/GenBank/DDBJ whole genome shotgun (WGS) entry which is preliminary data.</text>
</comment>